<evidence type="ECO:0000313" key="2">
    <source>
        <dbReference type="Proteomes" id="UP000175893"/>
    </source>
</evidence>
<organism evidence="1 2">
    <name type="scientific">Edwardsiella hoshinae</name>
    <dbReference type="NCBI Taxonomy" id="93378"/>
    <lineage>
        <taxon>Bacteria</taxon>
        <taxon>Pseudomonadati</taxon>
        <taxon>Pseudomonadota</taxon>
        <taxon>Gammaproteobacteria</taxon>
        <taxon>Enterobacterales</taxon>
        <taxon>Hafniaceae</taxon>
        <taxon>Edwardsiella</taxon>
    </lineage>
</organism>
<evidence type="ECO:0000313" key="1">
    <source>
        <dbReference type="EMBL" id="AOV98210.1"/>
    </source>
</evidence>
<name>A0ABN4T3H1_9GAMM</name>
<keyword evidence="2" id="KW-1185">Reference proteome</keyword>
<gene>
    <name evidence="1" type="ORF">A9798_15465</name>
</gene>
<protein>
    <submittedName>
        <fullName evidence="1">Uncharacterized protein</fullName>
    </submittedName>
</protein>
<dbReference type="Proteomes" id="UP000175893">
    <property type="component" value="Chromosome"/>
</dbReference>
<dbReference type="EMBL" id="CP016043">
    <property type="protein sequence ID" value="AOV98210.1"/>
    <property type="molecule type" value="Genomic_DNA"/>
</dbReference>
<accession>A0ABN4T3H1</accession>
<proteinExistence type="predicted"/>
<reference evidence="1 2" key="1">
    <citation type="submission" date="2016-06" db="EMBL/GenBank/DDBJ databases">
        <title>Complete genome sequence of Edwardsiella hoshinae ATCC 35051.</title>
        <authorList>
            <person name="Reichley S.R."/>
            <person name="Waldbieser G.C."/>
            <person name="Lawrence M.L."/>
            <person name="Griffin M.J."/>
        </authorList>
    </citation>
    <scope>NUCLEOTIDE SEQUENCE [LARGE SCALE GENOMIC DNA]</scope>
    <source>
        <strain evidence="1 2">ATCC 35051</strain>
    </source>
</reference>
<sequence length="323" mass="37917">MAMKHNSGQSGIIKTRNMRMLRFYTDWLCRNHSVNNSSIPCNDAESCRKALNRLVLQIAPDKNSQAQLLSQMEKDSGGNILPQEAFDWLTCDERATFWLWGYLATSYDHSFGMDEDFRFPNFDYRGNLYEQLGLSLSPSSHQDRLDLIIDFFDRMPANNNYDFKRILMDTFKSTWGVIYNRPKPVKWMPDDAEVVAWVWNAIGKHQHETNNGHSSRIDNIKYHFALCFNPHNHREKQLAVGAALDLWQNDATDKQLFLLKLNKAWNQRKLRQSRIDKKAVNTYLKNKTKQRLDQLAEHHGVRISDLLERLINTHYQQIFPHSD</sequence>